<dbReference type="Gene3D" id="3.40.190.90">
    <property type="match status" value="1"/>
</dbReference>
<evidence type="ECO:0000256" key="5">
    <source>
        <dbReference type="ARBA" id="ARBA00023211"/>
    </source>
</evidence>
<dbReference type="EMBL" id="CP106679">
    <property type="protein sequence ID" value="UXP33853.1"/>
    <property type="molecule type" value="Genomic_DNA"/>
</dbReference>
<dbReference type="PANTHER" id="PTHR30447:SF0">
    <property type="entry name" value="FRUCTOSE-1,6-BISPHOSPHATASE 1 CLASS 2-RELATED"/>
    <property type="match status" value="1"/>
</dbReference>
<gene>
    <name evidence="8" type="primary">glpX</name>
    <name evidence="8" type="ORF">N6H18_07830</name>
</gene>
<dbReference type="Gene3D" id="3.30.540.10">
    <property type="entry name" value="Fructose-1,6-Bisphosphatase, subunit A, domain 1"/>
    <property type="match status" value="1"/>
</dbReference>
<dbReference type="RefSeq" id="WP_262311279.1">
    <property type="nucleotide sequence ID" value="NZ_CP106679.1"/>
</dbReference>
<evidence type="ECO:0000313" key="8">
    <source>
        <dbReference type="EMBL" id="UXP33853.1"/>
    </source>
</evidence>
<dbReference type="PANTHER" id="PTHR30447">
    <property type="entry name" value="FRUCTOSE-1,6-BISPHOSPHATASE CLASS 2"/>
    <property type="match status" value="1"/>
</dbReference>
<evidence type="ECO:0000256" key="6">
    <source>
        <dbReference type="ARBA" id="ARBA00023277"/>
    </source>
</evidence>
<dbReference type="Pfam" id="PF03320">
    <property type="entry name" value="FBPase_glpX"/>
    <property type="match status" value="1"/>
</dbReference>
<keyword evidence="4 8" id="KW-0378">Hydrolase</keyword>
<keyword evidence="6 7" id="KW-0119">Carbohydrate metabolism</keyword>
<comment type="similarity">
    <text evidence="2 7">Belongs to the FBPase class 2 family.</text>
</comment>
<dbReference type="GO" id="GO:0042132">
    <property type="term" value="F:fructose 1,6-bisphosphate 1-phosphatase activity"/>
    <property type="evidence" value="ECO:0007669"/>
    <property type="project" value="UniProtKB-EC"/>
</dbReference>
<dbReference type="NCBIfam" id="TIGR00330">
    <property type="entry name" value="glpX"/>
    <property type="match status" value="1"/>
</dbReference>
<dbReference type="PIRSF" id="PIRSF004532">
    <property type="entry name" value="GlpX"/>
    <property type="match status" value="1"/>
</dbReference>
<evidence type="ECO:0000256" key="3">
    <source>
        <dbReference type="ARBA" id="ARBA00022723"/>
    </source>
</evidence>
<evidence type="ECO:0000256" key="1">
    <source>
        <dbReference type="ARBA" id="ARBA00001273"/>
    </source>
</evidence>
<comment type="catalytic activity">
    <reaction evidence="1">
        <text>beta-D-fructose 1,6-bisphosphate + H2O = beta-D-fructose 6-phosphate + phosphate</text>
        <dbReference type="Rhea" id="RHEA:11064"/>
        <dbReference type="ChEBI" id="CHEBI:15377"/>
        <dbReference type="ChEBI" id="CHEBI:32966"/>
        <dbReference type="ChEBI" id="CHEBI:43474"/>
        <dbReference type="ChEBI" id="CHEBI:57634"/>
        <dbReference type="EC" id="3.1.3.11"/>
    </reaction>
</comment>
<protein>
    <recommendedName>
        <fullName evidence="7">Fructose-1,6-bisphosphatase</fullName>
    </recommendedName>
</protein>
<dbReference type="SUPFAM" id="SSF56655">
    <property type="entry name" value="Carbohydrate phosphatase"/>
    <property type="match status" value="1"/>
</dbReference>
<sequence length="313" mass="33064">MNDTKDLVEILRHVCAKAAIATIDHIGTADKDAGDQAAVDAMRKAFEGQNLDAVVRVGEGEKDEAPMLYVGEKLGNGEGLAIDIAVDPVEGTRLMAEGKANAITVIAATERDGFWDAGSAYYMDKLVVGAAAKGVIDINLSTQENLTAIANQLRKEVKEIGVYVLDKPRHQGLIAEIKACGAKVYAHEEGDVVGSILALMPDSGIDVLMGIGGAPEAVITAAAVKALGGEMQGKLVPQKDDEKMNLERQGVNLARVYHLDDLVHADWAIFVAAGVTTGALLNGVHVCEDGRVQAECIVIGPEQGEINRSVYQV</sequence>
<evidence type="ECO:0000256" key="2">
    <source>
        <dbReference type="ARBA" id="ARBA00008989"/>
    </source>
</evidence>
<accession>A0ABY6CWT3</accession>
<name>A0ABY6CWT3_9BACT</name>
<evidence type="ECO:0000256" key="4">
    <source>
        <dbReference type="ARBA" id="ARBA00022801"/>
    </source>
</evidence>
<reference evidence="8" key="1">
    <citation type="submission" date="2022-09" db="EMBL/GenBank/DDBJ databases">
        <title>Comparative genomics and taxonomic characterization of three novel marine species of genus Reichenbachiella exhibiting antioxidant and polysaccharide degradation activities.</title>
        <authorList>
            <person name="Muhammad N."/>
            <person name="Lee Y.-J."/>
            <person name="Ko J."/>
            <person name="Kim S.-G."/>
        </authorList>
    </citation>
    <scope>NUCLEOTIDE SEQUENCE</scope>
    <source>
        <strain evidence="8">BKB1-1</strain>
    </source>
</reference>
<evidence type="ECO:0000256" key="7">
    <source>
        <dbReference type="PIRNR" id="PIRNR004532"/>
    </source>
</evidence>
<dbReference type="InterPro" id="IPR004464">
    <property type="entry name" value="FBPase_class-2/SBPase"/>
</dbReference>
<keyword evidence="5" id="KW-0464">Manganese</keyword>
<proteinExistence type="inferred from homology"/>
<evidence type="ECO:0000313" key="9">
    <source>
        <dbReference type="Proteomes" id="UP001065174"/>
    </source>
</evidence>
<keyword evidence="3" id="KW-0479">Metal-binding</keyword>
<organism evidence="8 9">
    <name type="scientific">Reichenbachiella agarivorans</name>
    <dbReference type="NCBI Taxonomy" id="2979464"/>
    <lineage>
        <taxon>Bacteria</taxon>
        <taxon>Pseudomonadati</taxon>
        <taxon>Bacteroidota</taxon>
        <taxon>Cytophagia</taxon>
        <taxon>Cytophagales</taxon>
        <taxon>Reichenbachiellaceae</taxon>
        <taxon>Reichenbachiella</taxon>
    </lineage>
</organism>
<dbReference type="Proteomes" id="UP001065174">
    <property type="component" value="Chromosome"/>
</dbReference>
<keyword evidence="9" id="KW-1185">Reference proteome</keyword>